<name>A0A1I0HND6_THASX</name>
<evidence type="ECO:0000256" key="1">
    <source>
        <dbReference type="ARBA" id="ARBA00004613"/>
    </source>
</evidence>
<sequence>MKSLLLSLWLIALSPATFASVILQYHHVSDSTPASTSISPAQFEKHMQFLKDNDFKVIALSEMVERLKKGEALEDKTVVITFDDAYTDILENGVPILKKYNYPYTIFVNPGIVNRGSKSYLSWQQLKKMGDEGAIIANHGWEHDSMARISDGMEESAWTAQYIDKLKQAEQKILDETGQTWKYFAYPYGEYVPNMQKALLDEGFVSLSQQSGAVGLNTDLSSIPRFPASKPYDKLRPLRDKLNSLAFNISLEGEQANTLYKVGETQSVTFTLEVDDFYKSMVACFISGLGKQKINWISDNQFRIDFSAPLPPGRQRCNCTAPSISKPGRYYWYSKPWFILKEDGSWYHL</sequence>
<dbReference type="GO" id="GO:0016810">
    <property type="term" value="F:hydrolase activity, acting on carbon-nitrogen (but not peptide) bonds"/>
    <property type="evidence" value="ECO:0007669"/>
    <property type="project" value="InterPro"/>
</dbReference>
<dbReference type="InterPro" id="IPR002509">
    <property type="entry name" value="NODB_dom"/>
</dbReference>
<proteinExistence type="predicted"/>
<reference evidence="5 6" key="1">
    <citation type="submission" date="2016-10" db="EMBL/GenBank/DDBJ databases">
        <authorList>
            <person name="de Groot N.N."/>
        </authorList>
    </citation>
    <scope>NUCLEOTIDE SEQUENCE [LARGE SCALE GENOMIC DNA]</scope>
    <source>
        <strain evidence="5 6">DSM 19706</strain>
    </source>
</reference>
<dbReference type="CDD" id="cd10973">
    <property type="entry name" value="CE4_DAC_u4_5s"/>
    <property type="match status" value="1"/>
</dbReference>
<feature type="chain" id="PRO_5011715415" evidence="3">
    <location>
        <begin position="20"/>
        <end position="349"/>
    </location>
</feature>
<dbReference type="STRING" id="349064.SAMN05660429_02867"/>
<dbReference type="AlphaFoldDB" id="A0A1I0HND6"/>
<dbReference type="SUPFAM" id="SSF88713">
    <property type="entry name" value="Glycoside hydrolase/deacetylase"/>
    <property type="match status" value="1"/>
</dbReference>
<feature type="signal peptide" evidence="3">
    <location>
        <begin position="1"/>
        <end position="19"/>
    </location>
</feature>
<dbReference type="GO" id="GO:0005576">
    <property type="term" value="C:extracellular region"/>
    <property type="evidence" value="ECO:0007669"/>
    <property type="project" value="UniProtKB-SubCell"/>
</dbReference>
<evidence type="ECO:0000313" key="5">
    <source>
        <dbReference type="EMBL" id="SET85508.1"/>
    </source>
</evidence>
<dbReference type="EMBL" id="FOHK01000017">
    <property type="protein sequence ID" value="SET85508.1"/>
    <property type="molecule type" value="Genomic_DNA"/>
</dbReference>
<evidence type="ECO:0000259" key="4">
    <source>
        <dbReference type="PROSITE" id="PS51677"/>
    </source>
</evidence>
<keyword evidence="2 3" id="KW-0732">Signal</keyword>
<protein>
    <submittedName>
        <fullName evidence="5">Polysaccharide deacetylase</fullName>
    </submittedName>
</protein>
<dbReference type="GO" id="GO:0005975">
    <property type="term" value="P:carbohydrate metabolic process"/>
    <property type="evidence" value="ECO:0007669"/>
    <property type="project" value="InterPro"/>
</dbReference>
<feature type="domain" description="NodB homology" evidence="4">
    <location>
        <begin position="76"/>
        <end position="271"/>
    </location>
</feature>
<dbReference type="RefSeq" id="WP_093331976.1">
    <property type="nucleotide sequence ID" value="NZ_AP027363.1"/>
</dbReference>
<organism evidence="5 6">
    <name type="scientific">Thalassotalea agarivorans</name>
    <name type="common">Thalassomonas agarivorans</name>
    <dbReference type="NCBI Taxonomy" id="349064"/>
    <lineage>
        <taxon>Bacteria</taxon>
        <taxon>Pseudomonadati</taxon>
        <taxon>Pseudomonadota</taxon>
        <taxon>Gammaproteobacteria</taxon>
        <taxon>Alteromonadales</taxon>
        <taxon>Colwelliaceae</taxon>
        <taxon>Thalassotalea</taxon>
    </lineage>
</organism>
<dbReference type="PANTHER" id="PTHR34216:SF3">
    <property type="entry name" value="POLY-BETA-1,6-N-ACETYL-D-GLUCOSAMINE N-DEACETYLASE"/>
    <property type="match status" value="1"/>
</dbReference>
<dbReference type="Proteomes" id="UP000199308">
    <property type="component" value="Unassembled WGS sequence"/>
</dbReference>
<dbReference type="Pfam" id="PF01522">
    <property type="entry name" value="Polysacc_deac_1"/>
    <property type="match status" value="1"/>
</dbReference>
<accession>A0A1I0HND6</accession>
<dbReference type="OrthoDB" id="9814639at2"/>
<keyword evidence="6" id="KW-1185">Reference proteome</keyword>
<evidence type="ECO:0000256" key="3">
    <source>
        <dbReference type="SAM" id="SignalP"/>
    </source>
</evidence>
<dbReference type="Gene3D" id="3.20.20.370">
    <property type="entry name" value="Glycoside hydrolase/deacetylase"/>
    <property type="match status" value="1"/>
</dbReference>
<dbReference type="PROSITE" id="PS51677">
    <property type="entry name" value="NODB"/>
    <property type="match status" value="1"/>
</dbReference>
<evidence type="ECO:0000256" key="2">
    <source>
        <dbReference type="ARBA" id="ARBA00022729"/>
    </source>
</evidence>
<gene>
    <name evidence="5" type="ORF">SAMN05660429_02867</name>
</gene>
<dbReference type="InterPro" id="IPR051398">
    <property type="entry name" value="Polysacch_Deacetylase"/>
</dbReference>
<comment type="subcellular location">
    <subcellularLocation>
        <location evidence="1">Secreted</location>
    </subcellularLocation>
</comment>
<evidence type="ECO:0000313" key="6">
    <source>
        <dbReference type="Proteomes" id="UP000199308"/>
    </source>
</evidence>
<dbReference type="InterPro" id="IPR011330">
    <property type="entry name" value="Glyco_hydro/deAcase_b/a-brl"/>
</dbReference>
<dbReference type="PANTHER" id="PTHR34216">
    <property type="match status" value="1"/>
</dbReference>